<keyword evidence="2" id="KW-1185">Reference proteome</keyword>
<dbReference type="SMR" id="A0A0P9AK26"/>
<protein>
    <submittedName>
        <fullName evidence="1">Uncharacterized protein</fullName>
    </submittedName>
</protein>
<gene>
    <name evidence="1" type="primary">Dana\GF28001</name>
    <name evidence="1" type="ORF">GF28001</name>
</gene>
<accession>A0A0P9AK26</accession>
<dbReference type="OrthoDB" id="7840152at2759"/>
<dbReference type="EMBL" id="CH902618">
    <property type="protein sequence ID" value="KPU78210.1"/>
    <property type="molecule type" value="Genomic_DNA"/>
</dbReference>
<reference evidence="1 2" key="1">
    <citation type="journal article" date="2007" name="Nature">
        <title>Evolution of genes and genomes on the Drosophila phylogeny.</title>
        <authorList>
            <consortium name="Drosophila 12 Genomes Consortium"/>
            <person name="Clark A.G."/>
            <person name="Eisen M.B."/>
            <person name="Smith D.R."/>
            <person name="Bergman C.M."/>
            <person name="Oliver B."/>
            <person name="Markow T.A."/>
            <person name="Kaufman T.C."/>
            <person name="Kellis M."/>
            <person name="Gelbart W."/>
            <person name="Iyer V.N."/>
            <person name="Pollard D.A."/>
            <person name="Sackton T.B."/>
            <person name="Larracuente A.M."/>
            <person name="Singh N.D."/>
            <person name="Abad J.P."/>
            <person name="Abt D.N."/>
            <person name="Adryan B."/>
            <person name="Aguade M."/>
            <person name="Akashi H."/>
            <person name="Anderson W.W."/>
            <person name="Aquadro C.F."/>
            <person name="Ardell D.H."/>
            <person name="Arguello R."/>
            <person name="Artieri C.G."/>
            <person name="Barbash D.A."/>
            <person name="Barker D."/>
            <person name="Barsanti P."/>
            <person name="Batterham P."/>
            <person name="Batzoglou S."/>
            <person name="Begun D."/>
            <person name="Bhutkar A."/>
            <person name="Blanco E."/>
            <person name="Bosak S.A."/>
            <person name="Bradley R.K."/>
            <person name="Brand A.D."/>
            <person name="Brent M.R."/>
            <person name="Brooks A.N."/>
            <person name="Brown R.H."/>
            <person name="Butlin R.K."/>
            <person name="Caggese C."/>
            <person name="Calvi B.R."/>
            <person name="Bernardo de Carvalho A."/>
            <person name="Caspi A."/>
            <person name="Castrezana S."/>
            <person name="Celniker S.E."/>
            <person name="Chang J.L."/>
            <person name="Chapple C."/>
            <person name="Chatterji S."/>
            <person name="Chinwalla A."/>
            <person name="Civetta A."/>
            <person name="Clifton S.W."/>
            <person name="Comeron J.M."/>
            <person name="Costello J.C."/>
            <person name="Coyne J.A."/>
            <person name="Daub J."/>
            <person name="David R.G."/>
            <person name="Delcher A.L."/>
            <person name="Delehaunty K."/>
            <person name="Do C.B."/>
            <person name="Ebling H."/>
            <person name="Edwards K."/>
            <person name="Eickbush T."/>
            <person name="Evans J.D."/>
            <person name="Filipski A."/>
            <person name="Findeiss S."/>
            <person name="Freyhult E."/>
            <person name="Fulton L."/>
            <person name="Fulton R."/>
            <person name="Garcia A.C."/>
            <person name="Gardiner A."/>
            <person name="Garfield D.A."/>
            <person name="Garvin B.E."/>
            <person name="Gibson G."/>
            <person name="Gilbert D."/>
            <person name="Gnerre S."/>
            <person name="Godfrey J."/>
            <person name="Good R."/>
            <person name="Gotea V."/>
            <person name="Gravely B."/>
            <person name="Greenberg A.J."/>
            <person name="Griffiths-Jones S."/>
            <person name="Gross S."/>
            <person name="Guigo R."/>
            <person name="Gustafson E.A."/>
            <person name="Haerty W."/>
            <person name="Hahn M.W."/>
            <person name="Halligan D.L."/>
            <person name="Halpern A.L."/>
            <person name="Halter G.M."/>
            <person name="Han M.V."/>
            <person name="Heger A."/>
            <person name="Hillier L."/>
            <person name="Hinrichs A.S."/>
            <person name="Holmes I."/>
            <person name="Hoskins R.A."/>
            <person name="Hubisz M.J."/>
            <person name="Hultmark D."/>
            <person name="Huntley M.A."/>
            <person name="Jaffe D.B."/>
            <person name="Jagadeeshan S."/>
            <person name="Jeck W.R."/>
            <person name="Johnson J."/>
            <person name="Jones C.D."/>
            <person name="Jordan W.C."/>
            <person name="Karpen G.H."/>
            <person name="Kataoka E."/>
            <person name="Keightley P.D."/>
            <person name="Kheradpour P."/>
            <person name="Kirkness E.F."/>
            <person name="Koerich L.B."/>
            <person name="Kristiansen K."/>
            <person name="Kudrna D."/>
            <person name="Kulathinal R.J."/>
            <person name="Kumar S."/>
            <person name="Kwok R."/>
            <person name="Lander E."/>
            <person name="Langley C.H."/>
            <person name="Lapoint R."/>
            <person name="Lazzaro B.P."/>
            <person name="Lee S.J."/>
            <person name="Levesque L."/>
            <person name="Li R."/>
            <person name="Lin C.F."/>
            <person name="Lin M.F."/>
            <person name="Lindblad-Toh K."/>
            <person name="Llopart A."/>
            <person name="Long M."/>
            <person name="Low L."/>
            <person name="Lozovsky E."/>
            <person name="Lu J."/>
            <person name="Luo M."/>
            <person name="Machado C.A."/>
            <person name="Makalowski W."/>
            <person name="Marzo M."/>
            <person name="Matsuda M."/>
            <person name="Matzkin L."/>
            <person name="McAllister B."/>
            <person name="McBride C.S."/>
            <person name="McKernan B."/>
            <person name="McKernan K."/>
            <person name="Mendez-Lago M."/>
            <person name="Minx P."/>
            <person name="Mollenhauer M.U."/>
            <person name="Montooth K."/>
            <person name="Mount S.M."/>
            <person name="Mu X."/>
            <person name="Myers E."/>
            <person name="Negre B."/>
            <person name="Newfeld S."/>
            <person name="Nielsen R."/>
            <person name="Noor M.A."/>
            <person name="O'Grady P."/>
            <person name="Pachter L."/>
            <person name="Papaceit M."/>
            <person name="Parisi M.J."/>
            <person name="Parisi M."/>
            <person name="Parts L."/>
            <person name="Pedersen J.S."/>
            <person name="Pesole G."/>
            <person name="Phillippy A.M."/>
            <person name="Ponting C.P."/>
            <person name="Pop M."/>
            <person name="Porcelli D."/>
            <person name="Powell J.R."/>
            <person name="Prohaska S."/>
            <person name="Pruitt K."/>
            <person name="Puig M."/>
            <person name="Quesneville H."/>
            <person name="Ram K.R."/>
            <person name="Rand D."/>
            <person name="Rasmussen M.D."/>
            <person name="Reed L.K."/>
            <person name="Reenan R."/>
            <person name="Reily A."/>
            <person name="Remington K.A."/>
            <person name="Rieger T.T."/>
            <person name="Ritchie M.G."/>
            <person name="Robin C."/>
            <person name="Rogers Y.H."/>
            <person name="Rohde C."/>
            <person name="Rozas J."/>
            <person name="Rubenfield M.J."/>
            <person name="Ruiz A."/>
            <person name="Russo S."/>
            <person name="Salzberg S.L."/>
            <person name="Sanchez-Gracia A."/>
            <person name="Saranga D.J."/>
            <person name="Sato H."/>
            <person name="Schaeffer S.W."/>
            <person name="Schatz M.C."/>
            <person name="Schlenke T."/>
            <person name="Schwartz R."/>
            <person name="Segarra C."/>
            <person name="Singh R.S."/>
            <person name="Sirot L."/>
            <person name="Sirota M."/>
            <person name="Sisneros N.B."/>
            <person name="Smith C.D."/>
            <person name="Smith T.F."/>
            <person name="Spieth J."/>
            <person name="Stage D.E."/>
            <person name="Stark A."/>
            <person name="Stephan W."/>
            <person name="Strausberg R.L."/>
            <person name="Strempel S."/>
            <person name="Sturgill D."/>
            <person name="Sutton G."/>
            <person name="Sutton G.G."/>
            <person name="Tao W."/>
            <person name="Teichmann S."/>
            <person name="Tobari Y.N."/>
            <person name="Tomimura Y."/>
            <person name="Tsolas J.M."/>
            <person name="Valente V.L."/>
            <person name="Venter E."/>
            <person name="Venter J.C."/>
            <person name="Vicario S."/>
            <person name="Vieira F.G."/>
            <person name="Vilella A.J."/>
            <person name="Villasante A."/>
            <person name="Walenz B."/>
            <person name="Wang J."/>
            <person name="Wasserman M."/>
            <person name="Watts T."/>
            <person name="Wilson D."/>
            <person name="Wilson R.K."/>
            <person name="Wing R.A."/>
            <person name="Wolfner M.F."/>
            <person name="Wong A."/>
            <person name="Wong G.K."/>
            <person name="Wu C.I."/>
            <person name="Wu G."/>
            <person name="Yamamoto D."/>
            <person name="Yang H.P."/>
            <person name="Yang S.P."/>
            <person name="Yorke J.A."/>
            <person name="Yoshida K."/>
            <person name="Zdobnov E."/>
            <person name="Zhang P."/>
            <person name="Zhang Y."/>
            <person name="Zimin A.V."/>
            <person name="Baldwin J."/>
            <person name="Abdouelleil A."/>
            <person name="Abdulkadir J."/>
            <person name="Abebe A."/>
            <person name="Abera B."/>
            <person name="Abreu J."/>
            <person name="Acer S.C."/>
            <person name="Aftuck L."/>
            <person name="Alexander A."/>
            <person name="An P."/>
            <person name="Anderson E."/>
            <person name="Anderson S."/>
            <person name="Arachi H."/>
            <person name="Azer M."/>
            <person name="Bachantsang P."/>
            <person name="Barry A."/>
            <person name="Bayul T."/>
            <person name="Berlin A."/>
            <person name="Bessette D."/>
            <person name="Bloom T."/>
            <person name="Blye J."/>
            <person name="Boguslavskiy L."/>
            <person name="Bonnet C."/>
            <person name="Boukhgalter B."/>
            <person name="Bourzgui I."/>
            <person name="Brown A."/>
            <person name="Cahill P."/>
            <person name="Channer S."/>
            <person name="Cheshatsang Y."/>
            <person name="Chuda L."/>
            <person name="Citroen M."/>
            <person name="Collymore A."/>
            <person name="Cooke P."/>
            <person name="Costello M."/>
            <person name="D'Aco K."/>
            <person name="Daza R."/>
            <person name="De Haan G."/>
            <person name="DeGray S."/>
            <person name="DeMaso C."/>
            <person name="Dhargay N."/>
            <person name="Dooley K."/>
            <person name="Dooley E."/>
            <person name="Doricent M."/>
            <person name="Dorje P."/>
            <person name="Dorjee K."/>
            <person name="Dupes A."/>
            <person name="Elong R."/>
            <person name="Falk J."/>
            <person name="Farina A."/>
            <person name="Faro S."/>
            <person name="Ferguson D."/>
            <person name="Fisher S."/>
            <person name="Foley C.D."/>
            <person name="Franke A."/>
            <person name="Friedrich D."/>
            <person name="Gadbois L."/>
            <person name="Gearin G."/>
            <person name="Gearin C.R."/>
            <person name="Giannoukos G."/>
            <person name="Goode T."/>
            <person name="Graham J."/>
            <person name="Grandbois E."/>
            <person name="Grewal S."/>
            <person name="Gyaltsen K."/>
            <person name="Hafez N."/>
            <person name="Hagos B."/>
            <person name="Hall J."/>
            <person name="Henson C."/>
            <person name="Hollinger A."/>
            <person name="Honan T."/>
            <person name="Huard M.D."/>
            <person name="Hughes L."/>
            <person name="Hurhula B."/>
            <person name="Husby M.E."/>
            <person name="Kamat A."/>
            <person name="Kanga B."/>
            <person name="Kashin S."/>
            <person name="Khazanovich D."/>
            <person name="Kisner P."/>
            <person name="Lance K."/>
            <person name="Lara M."/>
            <person name="Lee W."/>
            <person name="Lennon N."/>
            <person name="Letendre F."/>
            <person name="LeVine R."/>
            <person name="Lipovsky A."/>
            <person name="Liu X."/>
            <person name="Liu J."/>
            <person name="Liu S."/>
            <person name="Lokyitsang T."/>
            <person name="Lokyitsang Y."/>
            <person name="Lubonja R."/>
            <person name="Lui A."/>
            <person name="MacDonald P."/>
            <person name="Magnisalis V."/>
            <person name="Maru K."/>
            <person name="Matthews C."/>
            <person name="McCusker W."/>
            <person name="McDonough S."/>
            <person name="Mehta T."/>
            <person name="Meldrim J."/>
            <person name="Meneus L."/>
            <person name="Mihai O."/>
            <person name="Mihalev A."/>
            <person name="Mihova T."/>
            <person name="Mittelman R."/>
            <person name="Mlenga V."/>
            <person name="Montmayeur A."/>
            <person name="Mulrain L."/>
            <person name="Navidi A."/>
            <person name="Naylor J."/>
            <person name="Negash T."/>
            <person name="Nguyen T."/>
            <person name="Nguyen N."/>
            <person name="Nicol R."/>
            <person name="Norbu C."/>
            <person name="Norbu N."/>
            <person name="Novod N."/>
            <person name="O'Neill B."/>
            <person name="Osman S."/>
            <person name="Markiewicz E."/>
            <person name="Oyono O.L."/>
            <person name="Patti C."/>
            <person name="Phunkhang P."/>
            <person name="Pierre F."/>
            <person name="Priest M."/>
            <person name="Raghuraman S."/>
            <person name="Rege F."/>
            <person name="Reyes R."/>
            <person name="Rise C."/>
            <person name="Rogov P."/>
            <person name="Ross K."/>
            <person name="Ryan E."/>
            <person name="Settipalli S."/>
            <person name="Shea T."/>
            <person name="Sherpa N."/>
            <person name="Shi L."/>
            <person name="Shih D."/>
            <person name="Sparrow T."/>
            <person name="Spaulding J."/>
            <person name="Stalker J."/>
            <person name="Stange-Thomann N."/>
            <person name="Stavropoulos S."/>
            <person name="Stone C."/>
            <person name="Strader C."/>
            <person name="Tesfaye S."/>
            <person name="Thomson T."/>
            <person name="Thoulutsang Y."/>
            <person name="Thoulutsang D."/>
            <person name="Topham K."/>
            <person name="Topping I."/>
            <person name="Tsamla T."/>
            <person name="Vassiliev H."/>
            <person name="Vo A."/>
            <person name="Wangchuk T."/>
            <person name="Wangdi T."/>
            <person name="Weiand M."/>
            <person name="Wilkinson J."/>
            <person name="Wilson A."/>
            <person name="Yadav S."/>
            <person name="Young G."/>
            <person name="Yu Q."/>
            <person name="Zembek L."/>
            <person name="Zhong D."/>
            <person name="Zimmer A."/>
            <person name="Zwirko Z."/>
            <person name="Jaffe D.B."/>
            <person name="Alvarez P."/>
            <person name="Brockman W."/>
            <person name="Butler J."/>
            <person name="Chin C."/>
            <person name="Gnerre S."/>
            <person name="Grabherr M."/>
            <person name="Kleber M."/>
            <person name="Mauceli E."/>
            <person name="MacCallum I."/>
        </authorList>
    </citation>
    <scope>NUCLEOTIDE SEQUENCE [LARGE SCALE GENOMIC DNA]</scope>
    <source>
        <strain evidence="2">Tucson 14024-0371.13</strain>
    </source>
</reference>
<name>A0A0P9AK26_DROAN</name>
<sequence length="258" mass="30107">MADRFDEDCELNSRGLKQRELATRRILFWSQRLLLTPLEVENMTQQELNHQLQIVKQKEKALEERRSDFERWKQLQQLRFIMYEEQRKYNQRSGAAGQASIWCILAMAQRELEDKLKIDRLRGSCQRFPSPMSLMAHDRQTGGKNQLEPLRSFLSGCPSRQDLGDGFGLESEEELELKEKKPAKVTDLQVNESVQTLIATRDKSSQTRYSYKDSFYRKPILLGSQASYNLHAKGVDPGEPLLYCPVCARKHLRVPPRY</sequence>
<dbReference type="Proteomes" id="UP000007801">
    <property type="component" value="Unassembled WGS sequence"/>
</dbReference>
<dbReference type="KEGG" id="dan:26515410"/>
<dbReference type="InParanoid" id="A0A0P9AK26"/>
<evidence type="ECO:0000313" key="2">
    <source>
        <dbReference type="Proteomes" id="UP000007801"/>
    </source>
</evidence>
<evidence type="ECO:0000313" key="1">
    <source>
        <dbReference type="EMBL" id="KPU78210.1"/>
    </source>
</evidence>
<dbReference type="AlphaFoldDB" id="A0A0P9AK26"/>
<proteinExistence type="predicted"/>
<dbReference type="GeneID" id="26515410"/>
<organism evidence="1 2">
    <name type="scientific">Drosophila ananassae</name>
    <name type="common">Fruit fly</name>
    <dbReference type="NCBI Taxonomy" id="7217"/>
    <lineage>
        <taxon>Eukaryota</taxon>
        <taxon>Metazoa</taxon>
        <taxon>Ecdysozoa</taxon>
        <taxon>Arthropoda</taxon>
        <taxon>Hexapoda</taxon>
        <taxon>Insecta</taxon>
        <taxon>Pterygota</taxon>
        <taxon>Neoptera</taxon>
        <taxon>Endopterygota</taxon>
        <taxon>Diptera</taxon>
        <taxon>Brachycera</taxon>
        <taxon>Muscomorpha</taxon>
        <taxon>Ephydroidea</taxon>
        <taxon>Drosophilidae</taxon>
        <taxon>Drosophila</taxon>
        <taxon>Sophophora</taxon>
    </lineage>
</organism>